<dbReference type="Proteomes" id="UP001168877">
    <property type="component" value="Unassembled WGS sequence"/>
</dbReference>
<gene>
    <name evidence="1" type="ORF">LWI29_036531</name>
</gene>
<dbReference type="EMBL" id="JAUESC010000381">
    <property type="protein sequence ID" value="KAK0591177.1"/>
    <property type="molecule type" value="Genomic_DNA"/>
</dbReference>
<protein>
    <submittedName>
        <fullName evidence="1">Uncharacterized protein</fullName>
    </submittedName>
</protein>
<reference evidence="1" key="1">
    <citation type="journal article" date="2022" name="Plant J.">
        <title>Strategies of tolerance reflected in two North American maple genomes.</title>
        <authorList>
            <person name="McEvoy S.L."/>
            <person name="Sezen U.U."/>
            <person name="Trouern-Trend A."/>
            <person name="McMahon S.M."/>
            <person name="Schaberg P.G."/>
            <person name="Yang J."/>
            <person name="Wegrzyn J.L."/>
            <person name="Swenson N.G."/>
        </authorList>
    </citation>
    <scope>NUCLEOTIDE SEQUENCE</scope>
    <source>
        <strain evidence="1">NS2018</strain>
    </source>
</reference>
<name>A0AA39VSU9_ACESA</name>
<accession>A0AA39VSU9</accession>
<organism evidence="1 2">
    <name type="scientific">Acer saccharum</name>
    <name type="common">Sugar maple</name>
    <dbReference type="NCBI Taxonomy" id="4024"/>
    <lineage>
        <taxon>Eukaryota</taxon>
        <taxon>Viridiplantae</taxon>
        <taxon>Streptophyta</taxon>
        <taxon>Embryophyta</taxon>
        <taxon>Tracheophyta</taxon>
        <taxon>Spermatophyta</taxon>
        <taxon>Magnoliopsida</taxon>
        <taxon>eudicotyledons</taxon>
        <taxon>Gunneridae</taxon>
        <taxon>Pentapetalae</taxon>
        <taxon>rosids</taxon>
        <taxon>malvids</taxon>
        <taxon>Sapindales</taxon>
        <taxon>Sapindaceae</taxon>
        <taxon>Hippocastanoideae</taxon>
        <taxon>Acereae</taxon>
        <taxon>Acer</taxon>
    </lineage>
</organism>
<sequence length="396" mass="44733">MVGKSLLVEEETVSKKRLNRGRVLVLKDLWQEVPQLIKVKTEHGLFPVKLSEEHNPVDISWVNLHLGIINEDLNLNPPVGVVAADSMEDMVANSNKAKFQEKDKKKRDTSGQIRKVVREKSSSLDLLSNHRAWAGEEDREERGGNQLAYDIHREMVKKAPYCLKTPEKMKGCWAHSKVFPEGPTLECLIGQEEANEAEVQNLITSEDGSKNGHQNNSGQLVVYVQDSSFHPFEPTNGENSITRWRKVHPLLLVSQGSRIRQMEKTCTGREFLQADDGVSALKKRDSKAVKIHNMQTRNSKKGGNRKVEADGELIVNKVSWNLDDEMARVVEDSVARGINLNYKDSSRDKEPWFVEEEVAKVIKVGVALGVDFNGKEQEMIEILASMEREDESAMKK</sequence>
<keyword evidence="2" id="KW-1185">Reference proteome</keyword>
<proteinExistence type="predicted"/>
<reference evidence="1" key="2">
    <citation type="submission" date="2023-06" db="EMBL/GenBank/DDBJ databases">
        <authorList>
            <person name="Swenson N.G."/>
            <person name="Wegrzyn J.L."/>
            <person name="Mcevoy S.L."/>
        </authorList>
    </citation>
    <scope>NUCLEOTIDE SEQUENCE</scope>
    <source>
        <strain evidence="1">NS2018</strain>
        <tissue evidence="1">Leaf</tissue>
    </source>
</reference>
<dbReference type="AlphaFoldDB" id="A0AA39VSU9"/>
<comment type="caution">
    <text evidence="1">The sequence shown here is derived from an EMBL/GenBank/DDBJ whole genome shotgun (WGS) entry which is preliminary data.</text>
</comment>
<evidence type="ECO:0000313" key="2">
    <source>
        <dbReference type="Proteomes" id="UP001168877"/>
    </source>
</evidence>
<evidence type="ECO:0000313" key="1">
    <source>
        <dbReference type="EMBL" id="KAK0591177.1"/>
    </source>
</evidence>